<sequence length="356" mass="39944">MLTDADSLLLGPRGRRLCLELAMEADADVRRAILELGFDLEPSYSKSRVVRYSLGSGPLEPVPTSMLSVAEVANIIAMLDLSLIDDDLVQRALPQAVDAARYWQQPDGVDVLADTPEVRVSSARIAEKVLLMPAAQWWLRGFQPGQWAIDWRVSGDPTPLPRNPRQTLADWARKERSEELRAVRERPQDPHANYGGEWWSIAHGLVQTVPQIPEGLSLVEDSLGWEFATTIPVSGSGRILEIRSAEDWTDLCRAFPLEVTASRRHDWFRTTGRHVRWVIPDWEQASAQWDAVHLTVIGYLSAAGRALSVDGDTASVIAGWDPGSTIWLRDVARENEEPRQFWRSNQEDRWDLVGTG</sequence>
<proteinExistence type="predicted"/>
<dbReference type="RefSeq" id="WP_167264554.1">
    <property type="nucleotide sequence ID" value="NZ_BAAAVO010000009.1"/>
</dbReference>
<comment type="caution">
    <text evidence="1">The sequence shown here is derived from an EMBL/GenBank/DDBJ whole genome shotgun (WGS) entry which is preliminary data.</text>
</comment>
<name>A0ABX0TE10_9MICC</name>
<evidence type="ECO:0000313" key="1">
    <source>
        <dbReference type="EMBL" id="NIJ00765.1"/>
    </source>
</evidence>
<gene>
    <name evidence="1" type="ORF">FHR86_001078</name>
</gene>
<dbReference type="Proteomes" id="UP000802392">
    <property type="component" value="Unassembled WGS sequence"/>
</dbReference>
<keyword evidence="2" id="KW-1185">Reference proteome</keyword>
<evidence type="ECO:0000313" key="2">
    <source>
        <dbReference type="Proteomes" id="UP000802392"/>
    </source>
</evidence>
<organism evidence="1 2">
    <name type="scientific">Paenarthrobacter ilicis</name>
    <dbReference type="NCBI Taxonomy" id="43665"/>
    <lineage>
        <taxon>Bacteria</taxon>
        <taxon>Bacillati</taxon>
        <taxon>Actinomycetota</taxon>
        <taxon>Actinomycetes</taxon>
        <taxon>Micrococcales</taxon>
        <taxon>Micrococcaceae</taxon>
        <taxon>Paenarthrobacter</taxon>
    </lineage>
</organism>
<accession>A0ABX0TE10</accession>
<protein>
    <submittedName>
        <fullName evidence="1">Uncharacterized protein</fullName>
    </submittedName>
</protein>
<dbReference type="EMBL" id="JAAOZD010000002">
    <property type="protein sequence ID" value="NIJ00765.1"/>
    <property type="molecule type" value="Genomic_DNA"/>
</dbReference>
<reference evidence="1 2" key="1">
    <citation type="submission" date="2020-03" db="EMBL/GenBank/DDBJ databases">
        <title>Genomic Encyclopedia of Type Strains, Phase III (KMG-III): the genomes of soil and plant-associated and newly described type strains.</title>
        <authorList>
            <person name="Whitman W."/>
        </authorList>
    </citation>
    <scope>NUCLEOTIDE SEQUENCE [LARGE SCALE GENOMIC DNA]</scope>
    <source>
        <strain evidence="1 2">CECT 4207</strain>
    </source>
</reference>